<evidence type="ECO:0000313" key="2">
    <source>
        <dbReference type="EMBL" id="SOY27558.1"/>
    </source>
</evidence>
<keyword evidence="3" id="KW-1185">Reference proteome</keyword>
<sequence>MNKRNLDLMSRVEGTRDKFHTKVVRFELDQIMQHFTETMEIIKKQFAVADELVVAGRTPEGENIWRAQIVFLASALDFYMHELTKYGLCEIYDENWEKTEKYKNLQISMEMIEVAVKSGEETDWLLEYFNEYYQTITMVSYDSVKEQLKLLGVELSTVADRAFYQKGETEKTRNRLKRRLNELFARRNIIAHQTDRAHTDAQFKMITKEIVHNFIEDIGKVVKAIDAEVRSK</sequence>
<dbReference type="EMBL" id="OFSM01000001">
    <property type="protein sequence ID" value="SOY27558.1"/>
    <property type="molecule type" value="Genomic_DNA"/>
</dbReference>
<dbReference type="Pfam" id="PF18735">
    <property type="entry name" value="HEPN_RiboL-PSP"/>
    <property type="match status" value="1"/>
</dbReference>
<protein>
    <recommendedName>
        <fullName evidence="1">RiboL-PSP-HEPN domain-containing protein</fullName>
    </recommendedName>
</protein>
<proteinExistence type="predicted"/>
<evidence type="ECO:0000313" key="3">
    <source>
        <dbReference type="Proteomes" id="UP000236311"/>
    </source>
</evidence>
<dbReference type="InterPro" id="IPR041519">
    <property type="entry name" value="HEPN_RiboL-PSP"/>
</dbReference>
<dbReference type="RefSeq" id="WP_103237669.1">
    <property type="nucleotide sequence ID" value="NZ_JANJZD010000016.1"/>
</dbReference>
<dbReference type="Proteomes" id="UP000236311">
    <property type="component" value="Unassembled WGS sequence"/>
</dbReference>
<dbReference type="AlphaFoldDB" id="A0A2K4ZAR8"/>
<reference evidence="2 3" key="1">
    <citation type="submission" date="2018-01" db="EMBL/GenBank/DDBJ databases">
        <authorList>
            <person name="Gaut B.S."/>
            <person name="Morton B.R."/>
            <person name="Clegg M.T."/>
            <person name="Duvall M.R."/>
        </authorList>
    </citation>
    <scope>NUCLEOTIDE SEQUENCE [LARGE SCALE GENOMIC DNA]</scope>
    <source>
        <strain evidence="2">GP69</strain>
    </source>
</reference>
<organism evidence="2 3">
    <name type="scientific">Acetatifactor muris</name>
    <dbReference type="NCBI Taxonomy" id="879566"/>
    <lineage>
        <taxon>Bacteria</taxon>
        <taxon>Bacillati</taxon>
        <taxon>Bacillota</taxon>
        <taxon>Clostridia</taxon>
        <taxon>Lachnospirales</taxon>
        <taxon>Lachnospiraceae</taxon>
        <taxon>Acetatifactor</taxon>
    </lineage>
</organism>
<gene>
    <name evidence="2" type="ORF">AMURIS_00262</name>
</gene>
<accession>A0A2K4ZAR8</accession>
<feature type="domain" description="RiboL-PSP-HEPN" evidence="1">
    <location>
        <begin position="58"/>
        <end position="227"/>
    </location>
</feature>
<name>A0A2K4ZAR8_9FIRM</name>
<evidence type="ECO:0000259" key="1">
    <source>
        <dbReference type="Pfam" id="PF18735"/>
    </source>
</evidence>
<dbReference type="OrthoDB" id="2052398at2"/>